<keyword evidence="5" id="KW-0808">Transferase</keyword>
<dbReference type="PANTHER" id="PTHR45814">
    <property type="entry name" value="HISTONE-LYSINE N-METHYLTRANSFERASE SETD1"/>
    <property type="match status" value="1"/>
</dbReference>
<sequence length="1636" mass="180229">MNSPHQQIHQLLQHNHQTHYHNESDHHQPSRPEMDEKIENPQHSNSSILSSIKPSSSIQDSVSTPLLNHLNSSSLSLSSSQPQLLTSSSLQAPLIKSLPSTYPTNHISLSKSSNSHSILSSPFPQLTQAHLSSSSGSSTSHPLPPIPPLSPPTLTPPPPPLTPPPLLSTISSSHNLSSPSQILPPPDSAQYTITLDPPTQDKMNYYCKYDPALDTSVVKKSAGPLYRHSKPSHIITVTPNRDPRLKLAYPIPMTSAPKTSSARSALIAGLSRNSRGRQAFHSQVEQILSYPYDRNSVGPPPPPPPTAILITMLNKLVTGEQVRSHFSQFGRIAECQMKLDPQTGGSLGICWLRFANDPTPNSKGDTHLEHSSGSYPSLSANNRHRTNQNGHLSALAAVKKANGARIGIMLTMNVPRVTSSLKRSSKNPAHYGIRCQLDGDGKKCTKAILDELNKLYPPTPPAPLPPSPQPLPSLPPPSSLASQPTPNSNSTTHSFAFKPSSPRPALSTCKLSTDGLNSYEPELEATRRIPSYVSLATSSNSPVQPPNPTPYLPGLSSKSTSHPPGQPSMPASHHPALHQPIINGRQTNVTSLHSNFTSSINGTSQACIIPTMPSAMRNRLTTHGVSPETLASSPHHPSDSPAKVFSIPTDTTSIKIDSLSSRMPMGLRTSHYIKQGAAAGGPARSKIAAGFVAAAQSAAIAAAKKAGIQLLPQEPSGTSDLAGRELTRNHSLDRNEAINSRPEIEIGDRPGNVPKGEEESESEDEDAREERQKEAAREALIKSRKMHSQLVRGTDNISKNLDPPTHHAPIKPQPVKPILPKLSLLWPHNHIGIDKSIKVEILRRLSTNSYSFLTIDRASLSELEARCRVHYGQNELKNYFSHFTPDQVMTDSQMWYITFASPDSAHLAFKHVNSETIMGVKLLIDLHEPITREYFQALVDNNLQPLPTPTRVSPDEQICASHAENSWTERSEDLKPTEQETKPRATWQPPPIFKPSSDESPNLHDSWKNHLAQVSGILRLPSFSKRKSTQSGHVQPPKLPIDRKKSPVPVPNDLLPDAQEPLALKSISALVTTDEEPRELLEGSPAEKLNDEDHTPVDTSEPNPKLADPPRRKRGRPRKVSSSEKTILEKQKEQTTTEKTRDTKQATKKARKRRFKKVVTFTSSEEDDYIEGEQHEYWKRSKLVDELDEETKSAGASTYPNDNAQVVKIEAGGIMEDVNSAAEGEMIFKQGSSFAGSVKDEDDSDFDRRSAKKVRSSSEVGSTIKGDFDERPNAYELQVAEDEEDLYFVQLALTRLRGGQGLHPSASEKPMHTNEEATNYKRNKRNYSDQTISERKQESEATEEEVDLQTHKPLGKHLSGSSRTEGYYHITSSQKSFYLPQRNKAIIDIGAINHPSRNHPASHNHQHQGINSSALAVSRSTRVNSRRFMLNMEQNMRASMMIGNQTNANQEAQHHDANNTQNSSHSLANAHSHQTNGGSSDLVADVLKFNQLRTRKKQLKFARSPIHDWGLYAMEMIPAGEMVIEYVGEVIRQAVADRREKAYERMGIGSSYLFRVDNDLVVDATKKGNLGRLINHCCSPNCTAKIITINGEKKIVIYAKVTIELGDEVTYDYHFPKEETKIPCLCGSIKCKGTLN</sequence>
<keyword evidence="20" id="KW-1185">Reference proteome</keyword>
<evidence type="ECO:0000256" key="15">
    <source>
        <dbReference type="ARBA" id="ARBA00049129"/>
    </source>
</evidence>
<evidence type="ECO:0000256" key="13">
    <source>
        <dbReference type="ARBA" id="ARBA00047571"/>
    </source>
</evidence>
<keyword evidence="10" id="KW-0804">Transcription</keyword>
<dbReference type="InterPro" id="IPR012677">
    <property type="entry name" value="Nucleotide-bd_a/b_plait_sf"/>
</dbReference>
<dbReference type="InterPro" id="IPR001214">
    <property type="entry name" value="SET_dom"/>
</dbReference>
<feature type="compositionally biased region" description="Low complexity" evidence="16">
    <location>
        <begin position="44"/>
        <end position="62"/>
    </location>
</feature>
<comment type="catalytic activity">
    <reaction evidence="15">
        <text>N(6),N(6)-dimethyl-L-lysyl(4)-[histone H3] + S-adenosyl-L-methionine = N(6),N(6),N(6)-trimethyl-L-lysyl(4)-[histone H3] + S-adenosyl-L-homocysteine + H(+)</text>
        <dbReference type="Rhea" id="RHEA:60272"/>
        <dbReference type="Rhea" id="RHEA-COMP:15537"/>
        <dbReference type="Rhea" id="RHEA-COMP:15540"/>
        <dbReference type="ChEBI" id="CHEBI:15378"/>
        <dbReference type="ChEBI" id="CHEBI:57856"/>
        <dbReference type="ChEBI" id="CHEBI:59789"/>
        <dbReference type="ChEBI" id="CHEBI:61961"/>
        <dbReference type="ChEBI" id="CHEBI:61976"/>
    </reaction>
</comment>
<dbReference type="InterPro" id="IPR003616">
    <property type="entry name" value="Post-SET_dom"/>
</dbReference>
<dbReference type="EC" id="2.1.1.354" evidence="2"/>
<feature type="compositionally biased region" description="Basic and acidic residues" evidence="16">
    <location>
        <begin position="1126"/>
        <end position="1145"/>
    </location>
</feature>
<feature type="compositionally biased region" description="Basic and acidic residues" evidence="16">
    <location>
        <begin position="768"/>
        <end position="781"/>
    </location>
</feature>
<feature type="compositionally biased region" description="Low complexity" evidence="16">
    <location>
        <begin position="167"/>
        <end position="181"/>
    </location>
</feature>
<feature type="region of interest" description="Disordered" evidence="16">
    <location>
        <begin position="536"/>
        <end position="576"/>
    </location>
</feature>
<dbReference type="Pfam" id="PF00076">
    <property type="entry name" value="RRM_1"/>
    <property type="match status" value="1"/>
</dbReference>
<dbReference type="GO" id="GO:0140999">
    <property type="term" value="F:histone H3K4 trimethyltransferase activity"/>
    <property type="evidence" value="ECO:0007669"/>
    <property type="project" value="UniProtKB-EC"/>
</dbReference>
<dbReference type="EMBL" id="AVOT02001026">
    <property type="protein sequence ID" value="MBW0465393.1"/>
    <property type="molecule type" value="Genomic_DNA"/>
</dbReference>
<dbReference type="InterPro" id="IPR037841">
    <property type="entry name" value="SET_SETD1A/B"/>
</dbReference>
<comment type="caution">
    <text evidence="19">The sequence shown here is derived from an EMBL/GenBank/DDBJ whole genome shotgun (WGS) entry which is preliminary data.</text>
</comment>
<evidence type="ECO:0000256" key="5">
    <source>
        <dbReference type="ARBA" id="ARBA00022679"/>
    </source>
</evidence>
<evidence type="ECO:0000256" key="9">
    <source>
        <dbReference type="ARBA" id="ARBA00023015"/>
    </source>
</evidence>
<feature type="region of interest" description="Disordered" evidence="16">
    <location>
        <begin position="1447"/>
        <end position="1479"/>
    </location>
</feature>
<dbReference type="InterPro" id="IPR035979">
    <property type="entry name" value="RBD_domain_sf"/>
</dbReference>
<evidence type="ECO:0000256" key="11">
    <source>
        <dbReference type="ARBA" id="ARBA00023242"/>
    </source>
</evidence>
<feature type="region of interest" description="Disordered" evidence="16">
    <location>
        <begin position="361"/>
        <end position="380"/>
    </location>
</feature>
<feature type="region of interest" description="Disordered" evidence="16">
    <location>
        <begin position="963"/>
        <end position="1005"/>
    </location>
</feature>
<dbReference type="SMART" id="SM00317">
    <property type="entry name" value="SET"/>
    <property type="match status" value="1"/>
</dbReference>
<feature type="compositionally biased region" description="Polar residues" evidence="16">
    <location>
        <begin position="371"/>
        <end position="380"/>
    </location>
</feature>
<proteinExistence type="predicted"/>
<dbReference type="GO" id="GO:0003723">
    <property type="term" value="F:RNA binding"/>
    <property type="evidence" value="ECO:0007669"/>
    <property type="project" value="UniProtKB-KW"/>
</dbReference>
<reference evidence="19" key="1">
    <citation type="submission" date="2021-03" db="EMBL/GenBank/DDBJ databases">
        <title>Draft genome sequence of rust myrtle Austropuccinia psidii MF-1, a brazilian biotype.</title>
        <authorList>
            <person name="Quecine M.C."/>
            <person name="Pachon D.M.R."/>
            <person name="Bonatelli M.L."/>
            <person name="Correr F.H."/>
            <person name="Franceschini L.M."/>
            <person name="Leite T.F."/>
            <person name="Margarido G.R.A."/>
            <person name="Almeida C.A."/>
            <person name="Ferrarezi J.A."/>
            <person name="Labate C.A."/>
        </authorList>
    </citation>
    <scope>NUCLEOTIDE SEQUENCE</scope>
    <source>
        <strain evidence="19">MF-1</strain>
    </source>
</reference>
<dbReference type="OrthoDB" id="308383at2759"/>
<feature type="compositionally biased region" description="Basic and acidic residues" evidence="16">
    <location>
        <begin position="20"/>
        <end position="40"/>
    </location>
</feature>
<protein>
    <recommendedName>
        <fullName evidence="3">Histone-lysine N-methyltransferase, H3 lysine-4 specific</fullName>
        <ecNumber evidence="2">2.1.1.354</ecNumber>
    </recommendedName>
    <alternativeName>
        <fullName evidence="12">SET domain-containing protein 1</fullName>
    </alternativeName>
</protein>
<feature type="compositionally biased region" description="Acidic residues" evidence="16">
    <location>
        <begin position="758"/>
        <end position="767"/>
    </location>
</feature>
<dbReference type="SMART" id="SM01291">
    <property type="entry name" value="N-SET"/>
    <property type="match status" value="1"/>
</dbReference>
<keyword evidence="7" id="KW-0156">Chromatin regulator</keyword>
<dbReference type="Gene3D" id="2.170.270.10">
    <property type="entry name" value="SET domain"/>
    <property type="match status" value="1"/>
</dbReference>
<dbReference type="InterPro" id="IPR044570">
    <property type="entry name" value="Set1-like"/>
</dbReference>
<feature type="region of interest" description="Disordered" evidence="16">
    <location>
        <begin position="126"/>
        <end position="196"/>
    </location>
</feature>
<name>A0A9Q3BHM9_9BASI</name>
<dbReference type="SUPFAM" id="SSF54928">
    <property type="entry name" value="RNA-binding domain, RBD"/>
    <property type="match status" value="1"/>
</dbReference>
<evidence type="ECO:0000259" key="17">
    <source>
        <dbReference type="PROSITE" id="PS50280"/>
    </source>
</evidence>
<dbReference type="SMART" id="SM00508">
    <property type="entry name" value="PostSET"/>
    <property type="match status" value="1"/>
</dbReference>
<keyword evidence="4" id="KW-0489">Methyltransferase</keyword>
<dbReference type="Pfam" id="PF11764">
    <property type="entry name" value="N-SET"/>
    <property type="match status" value="1"/>
</dbReference>
<feature type="region of interest" description="Disordered" evidence="16">
    <location>
        <begin position="18"/>
        <end position="62"/>
    </location>
</feature>
<feature type="compositionally biased region" description="Basic and acidic residues" evidence="16">
    <location>
        <begin position="1309"/>
        <end position="1319"/>
    </location>
</feature>
<feature type="compositionally biased region" description="Basic and acidic residues" evidence="16">
    <location>
        <begin position="967"/>
        <end position="983"/>
    </location>
</feature>
<comment type="catalytic activity">
    <reaction evidence="14">
        <text>N(6)-methyl-L-lysyl(4)-[histone H3] + S-adenosyl-L-methionine = N(6),N(6)-dimethyl-L-lysyl(4)-[histone H3] + S-adenosyl-L-homocysteine + H(+)</text>
        <dbReference type="Rhea" id="RHEA:60268"/>
        <dbReference type="Rhea" id="RHEA-COMP:15540"/>
        <dbReference type="Rhea" id="RHEA-COMP:15543"/>
        <dbReference type="ChEBI" id="CHEBI:15378"/>
        <dbReference type="ChEBI" id="CHEBI:57856"/>
        <dbReference type="ChEBI" id="CHEBI:59789"/>
        <dbReference type="ChEBI" id="CHEBI:61929"/>
        <dbReference type="ChEBI" id="CHEBI:61976"/>
    </reaction>
</comment>
<feature type="region of interest" description="Disordered" evidence="16">
    <location>
        <begin position="712"/>
        <end position="789"/>
    </location>
</feature>
<dbReference type="InterPro" id="IPR046341">
    <property type="entry name" value="SET_dom_sf"/>
</dbReference>
<dbReference type="GO" id="GO:0032259">
    <property type="term" value="P:methylation"/>
    <property type="evidence" value="ECO:0007669"/>
    <property type="project" value="UniProtKB-KW"/>
</dbReference>
<dbReference type="PANTHER" id="PTHR45814:SF2">
    <property type="entry name" value="HISTONE-LYSINE N-METHYLTRANSFERASE SETD1"/>
    <property type="match status" value="1"/>
</dbReference>
<comment type="subcellular location">
    <subcellularLocation>
        <location evidence="1">Nucleus</location>
    </subcellularLocation>
</comment>
<dbReference type="InterPro" id="IPR000504">
    <property type="entry name" value="RRM_dom"/>
</dbReference>
<organism evidence="19 20">
    <name type="scientific">Austropuccinia psidii MF-1</name>
    <dbReference type="NCBI Taxonomy" id="1389203"/>
    <lineage>
        <taxon>Eukaryota</taxon>
        <taxon>Fungi</taxon>
        <taxon>Dikarya</taxon>
        <taxon>Basidiomycota</taxon>
        <taxon>Pucciniomycotina</taxon>
        <taxon>Pucciniomycetes</taxon>
        <taxon>Pucciniales</taxon>
        <taxon>Sphaerophragmiaceae</taxon>
        <taxon>Austropuccinia</taxon>
    </lineage>
</organism>
<evidence type="ECO:0000256" key="2">
    <source>
        <dbReference type="ARBA" id="ARBA00012182"/>
    </source>
</evidence>
<dbReference type="PROSITE" id="PS50280">
    <property type="entry name" value="SET"/>
    <property type="match status" value="1"/>
</dbReference>
<evidence type="ECO:0000256" key="14">
    <source>
        <dbReference type="ARBA" id="ARBA00047583"/>
    </source>
</evidence>
<evidence type="ECO:0000256" key="7">
    <source>
        <dbReference type="ARBA" id="ARBA00022853"/>
    </source>
</evidence>
<evidence type="ECO:0000256" key="8">
    <source>
        <dbReference type="ARBA" id="ARBA00022884"/>
    </source>
</evidence>
<feature type="compositionally biased region" description="Basic and acidic residues" evidence="16">
    <location>
        <begin position="722"/>
        <end position="748"/>
    </location>
</feature>
<feature type="region of interest" description="Disordered" evidence="16">
    <location>
        <begin position="1300"/>
        <end position="1364"/>
    </location>
</feature>
<dbReference type="Proteomes" id="UP000765509">
    <property type="component" value="Unassembled WGS sequence"/>
</dbReference>
<evidence type="ECO:0000256" key="3">
    <source>
        <dbReference type="ARBA" id="ARBA00015839"/>
    </source>
</evidence>
<feature type="compositionally biased region" description="Pro residues" evidence="16">
    <location>
        <begin position="142"/>
        <end position="166"/>
    </location>
</feature>
<feature type="compositionally biased region" description="Low complexity" evidence="16">
    <location>
        <begin position="132"/>
        <end position="141"/>
    </location>
</feature>
<evidence type="ECO:0000256" key="6">
    <source>
        <dbReference type="ARBA" id="ARBA00022691"/>
    </source>
</evidence>
<feature type="compositionally biased region" description="Low complexity" evidence="16">
    <location>
        <begin position="1462"/>
        <end position="1473"/>
    </location>
</feature>
<keyword evidence="9" id="KW-0805">Transcription regulation</keyword>
<evidence type="ECO:0000313" key="20">
    <source>
        <dbReference type="Proteomes" id="UP000765509"/>
    </source>
</evidence>
<evidence type="ECO:0000256" key="10">
    <source>
        <dbReference type="ARBA" id="ARBA00023163"/>
    </source>
</evidence>
<dbReference type="CDD" id="cd00590">
    <property type="entry name" value="RRM_SF"/>
    <property type="match status" value="1"/>
</dbReference>
<keyword evidence="8" id="KW-0694">RNA-binding</keyword>
<evidence type="ECO:0000256" key="12">
    <source>
        <dbReference type="ARBA" id="ARBA00030093"/>
    </source>
</evidence>
<dbReference type="PROSITE" id="PS50868">
    <property type="entry name" value="POST_SET"/>
    <property type="match status" value="1"/>
</dbReference>
<feature type="domain" description="Post-SET" evidence="18">
    <location>
        <begin position="1620"/>
        <end position="1636"/>
    </location>
</feature>
<dbReference type="GO" id="GO:0048188">
    <property type="term" value="C:Set1C/COMPASS complex"/>
    <property type="evidence" value="ECO:0007669"/>
    <property type="project" value="InterPro"/>
</dbReference>
<feature type="region of interest" description="Disordered" evidence="16">
    <location>
        <begin position="1232"/>
        <end position="1267"/>
    </location>
</feature>
<evidence type="ECO:0000259" key="18">
    <source>
        <dbReference type="PROSITE" id="PS50868"/>
    </source>
</evidence>
<gene>
    <name evidence="19" type="ORF">O181_005108</name>
</gene>
<dbReference type="Pfam" id="PF00856">
    <property type="entry name" value="SET"/>
    <property type="match status" value="1"/>
</dbReference>
<feature type="region of interest" description="Disordered" evidence="16">
    <location>
        <begin position="455"/>
        <end position="509"/>
    </location>
</feature>
<dbReference type="CDD" id="cd19169">
    <property type="entry name" value="SET_SETD1"/>
    <property type="match status" value="1"/>
</dbReference>
<accession>A0A9Q3BHM9</accession>
<comment type="catalytic activity">
    <reaction evidence="13">
        <text>L-lysyl(4)-[histone H3] + 3 S-adenosyl-L-methionine = N(6),N(6),N(6)-trimethyl-L-lysyl(4)-[histone H3] + 3 S-adenosyl-L-homocysteine + 3 H(+)</text>
        <dbReference type="Rhea" id="RHEA:60260"/>
        <dbReference type="Rhea" id="RHEA-COMP:15537"/>
        <dbReference type="Rhea" id="RHEA-COMP:15547"/>
        <dbReference type="ChEBI" id="CHEBI:15378"/>
        <dbReference type="ChEBI" id="CHEBI:29969"/>
        <dbReference type="ChEBI" id="CHEBI:57856"/>
        <dbReference type="ChEBI" id="CHEBI:59789"/>
        <dbReference type="ChEBI" id="CHEBI:61961"/>
        <dbReference type="EC" id="2.1.1.354"/>
    </reaction>
</comment>
<feature type="compositionally biased region" description="Pro residues" evidence="16">
    <location>
        <begin position="457"/>
        <end position="478"/>
    </location>
</feature>
<evidence type="ECO:0000256" key="16">
    <source>
        <dbReference type="SAM" id="MobiDB-lite"/>
    </source>
</evidence>
<feature type="domain" description="SET" evidence="17">
    <location>
        <begin position="1497"/>
        <end position="1614"/>
    </location>
</feature>
<dbReference type="Gene3D" id="3.30.70.330">
    <property type="match status" value="1"/>
</dbReference>
<evidence type="ECO:0000256" key="1">
    <source>
        <dbReference type="ARBA" id="ARBA00004123"/>
    </source>
</evidence>
<feature type="region of interest" description="Disordered" evidence="16">
    <location>
        <begin position="1024"/>
        <end position="1153"/>
    </location>
</feature>
<evidence type="ECO:0000256" key="4">
    <source>
        <dbReference type="ARBA" id="ARBA00022603"/>
    </source>
</evidence>
<dbReference type="InterPro" id="IPR024657">
    <property type="entry name" value="COMPASS_Set1_N-SET"/>
</dbReference>
<evidence type="ECO:0000313" key="19">
    <source>
        <dbReference type="EMBL" id="MBW0465393.1"/>
    </source>
</evidence>
<dbReference type="SUPFAM" id="SSF82199">
    <property type="entry name" value="SET domain"/>
    <property type="match status" value="1"/>
</dbReference>
<keyword evidence="11" id="KW-0539">Nucleus</keyword>
<keyword evidence="6" id="KW-0949">S-adenosyl-L-methionine</keyword>